<dbReference type="InterPro" id="IPR001810">
    <property type="entry name" value="F-box_dom"/>
</dbReference>
<dbReference type="PANTHER" id="PTHR22899">
    <property type="entry name" value="CYCLIN-RELATED F-BOX FAMILY"/>
    <property type="match status" value="1"/>
</dbReference>
<dbReference type="InterPro" id="IPR012885">
    <property type="entry name" value="F-box_Sdz-33"/>
</dbReference>
<dbReference type="AlphaFoldDB" id="A0A6A5GIT9"/>
<evidence type="ECO:0000313" key="2">
    <source>
        <dbReference type="EMBL" id="KAF1754521.1"/>
    </source>
</evidence>
<dbReference type="Pfam" id="PF00646">
    <property type="entry name" value="F-box"/>
    <property type="match status" value="1"/>
</dbReference>
<dbReference type="KEGG" id="crq:GCK72_021084"/>
<dbReference type="CTD" id="9808576"/>
<proteinExistence type="predicted"/>
<comment type="caution">
    <text evidence="2">The sequence shown here is derived from an EMBL/GenBank/DDBJ whole genome shotgun (WGS) entry which is preliminary data.</text>
</comment>
<dbReference type="InterPro" id="IPR053222">
    <property type="entry name" value="Zygotic_Embryogenesis-Asso"/>
</dbReference>
<gene>
    <name evidence="2" type="ORF">GCK72_021084</name>
</gene>
<sequence>MTTPFPLLRLPRLVLISVFKHMEQVEVISFSLLSKRANNLSKILRKISPCYLYLEVTSGHLNMSIRFERWNEMGLSLFFYTENVPDLADVMIRNRTFTHKTRLTASQWLKRILYVTNCESPTEISVDGAPQFDVCNTLATLTTLPSLYIKESCDDSFAKKALEIFSTVATEIQLYKIPYKNREEFKIFLKTNLNYLFICICQFSRFTFVDLLVTNALKVELLGVMLSLRDLNQFLTNWFHSKHNSRLEHLEFCIFEVFDETCLPEILNAVPFPRNQERTFRYSKQLDTHLKTFSGGYDIERADGRKATITFENKMNTMYTDFYVWP</sequence>
<dbReference type="RefSeq" id="XP_003096396.2">
    <property type="nucleotide sequence ID" value="XM_003096348.2"/>
</dbReference>
<organism evidence="2 3">
    <name type="scientific">Caenorhabditis remanei</name>
    <name type="common">Caenorhabditis vulgaris</name>
    <dbReference type="NCBI Taxonomy" id="31234"/>
    <lineage>
        <taxon>Eukaryota</taxon>
        <taxon>Metazoa</taxon>
        <taxon>Ecdysozoa</taxon>
        <taxon>Nematoda</taxon>
        <taxon>Chromadorea</taxon>
        <taxon>Rhabditida</taxon>
        <taxon>Rhabditina</taxon>
        <taxon>Rhabditomorpha</taxon>
        <taxon>Rhabditoidea</taxon>
        <taxon>Rhabditidae</taxon>
        <taxon>Peloderinae</taxon>
        <taxon>Caenorhabditis</taxon>
    </lineage>
</organism>
<dbReference type="PROSITE" id="PS50181">
    <property type="entry name" value="FBOX"/>
    <property type="match status" value="1"/>
</dbReference>
<dbReference type="Pfam" id="PF07735">
    <property type="entry name" value="FBA_2"/>
    <property type="match status" value="1"/>
</dbReference>
<reference evidence="2 3" key="1">
    <citation type="submission" date="2019-12" db="EMBL/GenBank/DDBJ databases">
        <title>Chromosome-level assembly of the Caenorhabditis remanei genome.</title>
        <authorList>
            <person name="Teterina A.A."/>
            <person name="Willis J.H."/>
            <person name="Phillips P.C."/>
        </authorList>
    </citation>
    <scope>NUCLEOTIDE SEQUENCE [LARGE SCALE GENOMIC DNA]</scope>
    <source>
        <strain evidence="2 3">PX506</strain>
        <tissue evidence="2">Whole organism</tissue>
    </source>
</reference>
<name>A0A6A5GIT9_CAERE</name>
<evidence type="ECO:0000259" key="1">
    <source>
        <dbReference type="PROSITE" id="PS50181"/>
    </source>
</evidence>
<dbReference type="GeneID" id="9808576"/>
<protein>
    <recommendedName>
        <fullName evidence="1">F-box domain-containing protein</fullName>
    </recommendedName>
</protein>
<accession>A0A6A5GIT9</accession>
<evidence type="ECO:0000313" key="3">
    <source>
        <dbReference type="Proteomes" id="UP000483820"/>
    </source>
</evidence>
<dbReference type="Proteomes" id="UP000483820">
    <property type="component" value="Chromosome V"/>
</dbReference>
<dbReference type="PANTHER" id="PTHR22899:SF0">
    <property type="entry name" value="F-BOX ASSOCIATED DOMAIN-CONTAINING PROTEIN-RELATED"/>
    <property type="match status" value="1"/>
</dbReference>
<dbReference type="EMBL" id="WUAV01000005">
    <property type="protein sequence ID" value="KAF1754521.1"/>
    <property type="molecule type" value="Genomic_DNA"/>
</dbReference>
<feature type="domain" description="F-box" evidence="1">
    <location>
        <begin position="4"/>
        <end position="54"/>
    </location>
</feature>